<accession>A0ABP3U683</accession>
<name>A0ABP3U683_9CLOT</name>
<evidence type="ECO:0000256" key="11">
    <source>
        <dbReference type="SAM" id="Coils"/>
    </source>
</evidence>
<evidence type="ECO:0000313" key="12">
    <source>
        <dbReference type="EMBL" id="GAA0724161.1"/>
    </source>
</evidence>
<gene>
    <name evidence="12" type="primary">fliJ</name>
    <name evidence="12" type="ORF">GCM10008905_17680</name>
</gene>
<dbReference type="NCBIfam" id="TIGR02473">
    <property type="entry name" value="flagell_FliJ"/>
    <property type="match status" value="1"/>
</dbReference>
<evidence type="ECO:0000256" key="2">
    <source>
        <dbReference type="ARBA" id="ARBA00010004"/>
    </source>
</evidence>
<keyword evidence="12" id="KW-0966">Cell projection</keyword>
<evidence type="ECO:0000256" key="4">
    <source>
        <dbReference type="ARBA" id="ARBA00022448"/>
    </source>
</evidence>
<evidence type="ECO:0000256" key="6">
    <source>
        <dbReference type="ARBA" id="ARBA00022500"/>
    </source>
</evidence>
<organism evidence="12 13">
    <name type="scientific">Clostridium malenominatum</name>
    <dbReference type="NCBI Taxonomy" id="1539"/>
    <lineage>
        <taxon>Bacteria</taxon>
        <taxon>Bacillati</taxon>
        <taxon>Bacillota</taxon>
        <taxon>Clostridia</taxon>
        <taxon>Eubacteriales</taxon>
        <taxon>Clostridiaceae</taxon>
        <taxon>Clostridium</taxon>
    </lineage>
</organism>
<dbReference type="EMBL" id="BAAACF010000001">
    <property type="protein sequence ID" value="GAA0724161.1"/>
    <property type="molecule type" value="Genomic_DNA"/>
</dbReference>
<keyword evidence="11" id="KW-0175">Coiled coil</keyword>
<comment type="subcellular location">
    <subcellularLocation>
        <location evidence="1">Cell membrane</location>
        <topology evidence="1">Peripheral membrane protein</topology>
        <orientation evidence="1">Cytoplasmic side</orientation>
    </subcellularLocation>
</comment>
<dbReference type="InterPro" id="IPR053716">
    <property type="entry name" value="Flag_assembly_chemotaxis_eff"/>
</dbReference>
<dbReference type="InterPro" id="IPR012823">
    <property type="entry name" value="Flagell_FliJ"/>
</dbReference>
<dbReference type="Proteomes" id="UP001500339">
    <property type="component" value="Unassembled WGS sequence"/>
</dbReference>
<evidence type="ECO:0000256" key="3">
    <source>
        <dbReference type="ARBA" id="ARBA00020392"/>
    </source>
</evidence>
<protein>
    <recommendedName>
        <fullName evidence="3">Flagellar FliJ protein</fullName>
    </recommendedName>
</protein>
<feature type="coiled-coil region" evidence="11">
    <location>
        <begin position="76"/>
        <end position="103"/>
    </location>
</feature>
<keyword evidence="6" id="KW-0145">Chemotaxis</keyword>
<sequence length="150" mass="17961">MKRYNFRLQKLLDIRVGKEEQCKMAFQKTQREKVEAEFKLHDLKDSYKRHNVIENESSTVERKMRQQYLSNLTISIKTATLDLEKKQNKVEIAREELKKSQVDRKTVEILKDKGFKNYLKEEEAREQRANDEFALYGFIRNLKGGEISDR</sequence>
<comment type="caution">
    <text evidence="12">The sequence shown here is derived from an EMBL/GenBank/DDBJ whole genome shotgun (WGS) entry which is preliminary data.</text>
</comment>
<evidence type="ECO:0000256" key="9">
    <source>
        <dbReference type="ARBA" id="ARBA00023136"/>
    </source>
</evidence>
<dbReference type="Gene3D" id="1.10.287.1700">
    <property type="match status" value="1"/>
</dbReference>
<reference evidence="13" key="1">
    <citation type="journal article" date="2019" name="Int. J. Syst. Evol. Microbiol.">
        <title>The Global Catalogue of Microorganisms (GCM) 10K type strain sequencing project: providing services to taxonomists for standard genome sequencing and annotation.</title>
        <authorList>
            <consortium name="The Broad Institute Genomics Platform"/>
            <consortium name="The Broad Institute Genome Sequencing Center for Infectious Disease"/>
            <person name="Wu L."/>
            <person name="Ma J."/>
        </authorList>
    </citation>
    <scope>NUCLEOTIDE SEQUENCE [LARGE SCALE GENOMIC DNA]</scope>
    <source>
        <strain evidence="13">JCM 1405</strain>
    </source>
</reference>
<keyword evidence="8" id="KW-0653">Protein transport</keyword>
<evidence type="ECO:0000256" key="5">
    <source>
        <dbReference type="ARBA" id="ARBA00022475"/>
    </source>
</evidence>
<evidence type="ECO:0000256" key="1">
    <source>
        <dbReference type="ARBA" id="ARBA00004413"/>
    </source>
</evidence>
<keyword evidence="12" id="KW-0969">Cilium</keyword>
<keyword evidence="7" id="KW-1005">Bacterial flagellum biogenesis</keyword>
<keyword evidence="10" id="KW-1006">Bacterial flagellum protein export</keyword>
<keyword evidence="13" id="KW-1185">Reference proteome</keyword>
<keyword evidence="4" id="KW-0813">Transport</keyword>
<evidence type="ECO:0000256" key="10">
    <source>
        <dbReference type="ARBA" id="ARBA00023225"/>
    </source>
</evidence>
<proteinExistence type="inferred from homology"/>
<evidence type="ECO:0000313" key="13">
    <source>
        <dbReference type="Proteomes" id="UP001500339"/>
    </source>
</evidence>
<keyword evidence="5" id="KW-1003">Cell membrane</keyword>
<comment type="similarity">
    <text evidence="2">Belongs to the FliJ family.</text>
</comment>
<evidence type="ECO:0000256" key="7">
    <source>
        <dbReference type="ARBA" id="ARBA00022795"/>
    </source>
</evidence>
<keyword evidence="9" id="KW-0472">Membrane</keyword>
<evidence type="ECO:0000256" key="8">
    <source>
        <dbReference type="ARBA" id="ARBA00022927"/>
    </source>
</evidence>
<dbReference type="Pfam" id="PF02050">
    <property type="entry name" value="FliJ"/>
    <property type="match status" value="1"/>
</dbReference>
<keyword evidence="12" id="KW-0282">Flagellum</keyword>
<dbReference type="RefSeq" id="WP_343768918.1">
    <property type="nucleotide sequence ID" value="NZ_BAAACF010000001.1"/>
</dbReference>